<sequence>MTRKPIQIISTYADGRGEFRPCITLTALCDDGTIWDFNYRKSKWHKIPDIPQDTTEAEK</sequence>
<dbReference type="EMBL" id="BK015886">
    <property type="protein sequence ID" value="DAD71721.1"/>
    <property type="molecule type" value="Genomic_DNA"/>
</dbReference>
<proteinExistence type="predicted"/>
<protein>
    <submittedName>
        <fullName evidence="1">Kelch motif</fullName>
    </submittedName>
</protein>
<evidence type="ECO:0000313" key="1">
    <source>
        <dbReference type="EMBL" id="DAD71721.1"/>
    </source>
</evidence>
<accession>A0A8S5LNZ6</accession>
<name>A0A8S5LNZ6_9CAUD</name>
<reference evidence="1" key="1">
    <citation type="journal article" date="2021" name="Proc. Natl. Acad. Sci. U.S.A.">
        <title>A Catalog of Tens of Thousands of Viruses from Human Metagenomes Reveals Hidden Associations with Chronic Diseases.</title>
        <authorList>
            <person name="Tisza M.J."/>
            <person name="Buck C.B."/>
        </authorList>
    </citation>
    <scope>NUCLEOTIDE SEQUENCE</scope>
    <source>
        <strain evidence="1">Cti9m5</strain>
    </source>
</reference>
<organism evidence="1">
    <name type="scientific">Myoviridae sp. cti9m5</name>
    <dbReference type="NCBI Taxonomy" id="2827613"/>
    <lineage>
        <taxon>Viruses</taxon>
        <taxon>Duplodnaviria</taxon>
        <taxon>Heunggongvirae</taxon>
        <taxon>Uroviricota</taxon>
        <taxon>Caudoviricetes</taxon>
    </lineage>
</organism>